<organism evidence="2 3">
    <name type="scientific">Tritrichomonas musculus</name>
    <dbReference type="NCBI Taxonomy" id="1915356"/>
    <lineage>
        <taxon>Eukaryota</taxon>
        <taxon>Metamonada</taxon>
        <taxon>Parabasalia</taxon>
        <taxon>Tritrichomonadida</taxon>
        <taxon>Tritrichomonadidae</taxon>
        <taxon>Tritrichomonas</taxon>
    </lineage>
</organism>
<accession>A0ABR2KG96</accession>
<sequence length="662" mass="76295">MTANKLTLKAGNNILKLMGKANQAKKRAQQEIIQLQKDPIFALPKLSPNTSDPSVISTYCQILANDALPKNSIKQSPLNANPKIKKTLGNKMNIRHSSLSFVHKSSFGAIQNNDFNQSTSLQGQKKINQINELTNKYSFTEISQDSNINYFFEKIFEPEIALFMSGANKVISVISQRSSDQENNFKRIDLSHISSYILKTNKSLDIEKQRTYDVKYADQNGSSFELSENVSFLDSSISIITPNAPPFSYLFILNLVDEKEIMNFASIVHQVKSLKSNFKKDGHKVSIEQTNSIMTQYPPFRQICQLCKKNCCFSIILFLHQSSTEQEDKEAEKLANLFCEKKKSFLDVSVEDHNLELVNTTTIENDNLKKFNNDDVNLNNEKNALNHSNSGNASGKEENSVSAISNYEESFFADDSGDECHDNNDIITIPTSQKEEIKKIDQDYLSLIIDKADSDLKETQNYVDKNMLNIPKLSHNKPYKKRNEVIEENSSEIETNKETTNHSSLFELLKTLNNSEKENKEKLEKINHIQDQLEIIKENLSTIKTRKEKIKEESEKVNLEIQEIGKQTENQVIENEKMKKNVREMIIRTAQLKSKYGDLLNELHEKERNQREQQWKAFLDKEEELKKKVTQSESKWRKELENQRNLIFFKNEKENQNSNEII</sequence>
<protein>
    <submittedName>
        <fullName evidence="2">Uncharacterized protein</fullName>
    </submittedName>
</protein>
<comment type="caution">
    <text evidence="2">The sequence shown here is derived from an EMBL/GenBank/DDBJ whole genome shotgun (WGS) entry which is preliminary data.</text>
</comment>
<proteinExistence type="predicted"/>
<evidence type="ECO:0000256" key="1">
    <source>
        <dbReference type="SAM" id="Coils"/>
    </source>
</evidence>
<evidence type="ECO:0000313" key="2">
    <source>
        <dbReference type="EMBL" id="KAK8890159.1"/>
    </source>
</evidence>
<gene>
    <name evidence="2" type="ORF">M9Y10_034919</name>
</gene>
<keyword evidence="3" id="KW-1185">Reference proteome</keyword>
<feature type="coiled-coil region" evidence="1">
    <location>
        <begin position="505"/>
        <end position="609"/>
    </location>
</feature>
<dbReference type="Proteomes" id="UP001470230">
    <property type="component" value="Unassembled WGS sequence"/>
</dbReference>
<name>A0ABR2KG96_9EUKA</name>
<reference evidence="2 3" key="1">
    <citation type="submission" date="2024-04" db="EMBL/GenBank/DDBJ databases">
        <title>Tritrichomonas musculus Genome.</title>
        <authorList>
            <person name="Alves-Ferreira E."/>
            <person name="Grigg M."/>
            <person name="Lorenzi H."/>
            <person name="Galac M."/>
        </authorList>
    </citation>
    <scope>NUCLEOTIDE SEQUENCE [LARGE SCALE GENOMIC DNA]</scope>
    <source>
        <strain evidence="2 3">EAF2021</strain>
    </source>
</reference>
<dbReference type="EMBL" id="JAPFFF010000005">
    <property type="protein sequence ID" value="KAK8890159.1"/>
    <property type="molecule type" value="Genomic_DNA"/>
</dbReference>
<evidence type="ECO:0000313" key="3">
    <source>
        <dbReference type="Proteomes" id="UP001470230"/>
    </source>
</evidence>
<keyword evidence="1" id="KW-0175">Coiled coil</keyword>